<sequence>RVKKMVGGARRPHVPYAWTLSVSTAPSILKMLSSRLSFTLWPQTILTRSEP</sequence>
<dbReference type="EMBL" id="AF068909">
    <property type="protein sequence ID" value="AAC33461.1"/>
    <property type="molecule type" value="Genomic_DNA"/>
</dbReference>
<proteinExistence type="predicted"/>
<name>O90149_9FLAV</name>
<protein>
    <submittedName>
        <fullName evidence="1">NS5 polymerase</fullName>
    </submittedName>
</protein>
<accession>O90149</accession>
<organism evidence="1">
    <name type="scientific">Hepatitis GB virus C-like virus</name>
    <dbReference type="NCBI Taxonomy" id="77581"/>
    <lineage>
        <taxon>Viruses</taxon>
        <taxon>Riboviria</taxon>
        <taxon>Orthornavirae</taxon>
        <taxon>Kitrinoviricota</taxon>
        <taxon>Flasuviricetes</taxon>
        <taxon>Amarillovirales</taxon>
        <taxon>Flaviviridae</taxon>
        <taxon>Pegivirus</taxon>
        <taxon>Pegivirus platyrrhini</taxon>
    </lineage>
</organism>
<reference evidence="1" key="2">
    <citation type="submission" date="1998-05" db="EMBL/GenBank/DDBJ databases">
        <authorList>
            <person name="Adams N.J."/>
            <person name="Prescott L.E."/>
            <person name="Jarvis L.M."/>
            <person name="Lewis J.C.M."/>
            <person name="McClure M.O."/>
            <person name="Smith D.B."/>
            <person name="Simmonds P."/>
        </authorList>
    </citation>
    <scope>NUCLEOTIDE SEQUENCE</scope>
</reference>
<feature type="non-terminal residue" evidence="1">
    <location>
        <position position="1"/>
    </location>
</feature>
<reference evidence="1" key="1">
    <citation type="journal article" date="1998" name="J. Gen. Virol.">
        <title>Detection in chimpanzees of a novel flavivirus related to GB virus-C/hepatitis G virus.</title>
        <authorList>
            <person name="Adams N.J."/>
            <person name="Prescott L.E."/>
            <person name="Jarvis L.M."/>
            <person name="Lewis J.C."/>
            <person name="McClure M.O."/>
            <person name="Smith D.B."/>
            <person name="Simmonds P."/>
        </authorList>
    </citation>
    <scope>NUCLEOTIDE SEQUENCE</scope>
</reference>
<evidence type="ECO:0000313" key="1">
    <source>
        <dbReference type="EMBL" id="AAC33461.1"/>
    </source>
</evidence>